<evidence type="ECO:0000256" key="3">
    <source>
        <dbReference type="ARBA" id="ARBA00022840"/>
    </source>
</evidence>
<keyword evidence="3" id="KW-0067">ATP-binding</keyword>
<keyword evidence="2" id="KW-0547">Nucleotide-binding</keyword>
<dbReference type="InParanoid" id="A0A059CQB5"/>
<evidence type="ECO:0000259" key="4">
    <source>
        <dbReference type="PROSITE" id="PS51392"/>
    </source>
</evidence>
<dbReference type="Pfam" id="PF06479">
    <property type="entry name" value="Ribonuc_2-5A"/>
    <property type="match status" value="1"/>
</dbReference>
<dbReference type="InterPro" id="IPR011009">
    <property type="entry name" value="Kinase-like_dom_sf"/>
</dbReference>
<name>A0A059CQB5_EUCGR</name>
<keyword evidence="1" id="KW-0732">Signal</keyword>
<dbReference type="GO" id="GO:0005783">
    <property type="term" value="C:endoplasmic reticulum"/>
    <property type="evidence" value="ECO:0000318"/>
    <property type="project" value="GO_Central"/>
</dbReference>
<evidence type="ECO:0000313" key="5">
    <source>
        <dbReference type="EMBL" id="KCW80658.1"/>
    </source>
</evidence>
<gene>
    <name evidence="5" type="ORF">EUGRSUZ_C02037</name>
</gene>
<accession>A0A059CQB5</accession>
<dbReference type="GO" id="GO:0004674">
    <property type="term" value="F:protein serine/threonine kinase activity"/>
    <property type="evidence" value="ECO:0000318"/>
    <property type="project" value="GO_Central"/>
</dbReference>
<dbReference type="EMBL" id="KK198755">
    <property type="protein sequence ID" value="KCW80658.1"/>
    <property type="molecule type" value="Genomic_DNA"/>
</dbReference>
<proteinExistence type="predicted"/>
<dbReference type="SUPFAM" id="SSF56112">
    <property type="entry name" value="Protein kinase-like (PK-like)"/>
    <property type="match status" value="1"/>
</dbReference>
<evidence type="ECO:0000256" key="2">
    <source>
        <dbReference type="ARBA" id="ARBA00022741"/>
    </source>
</evidence>
<dbReference type="GO" id="GO:0051082">
    <property type="term" value="F:unfolded protein binding"/>
    <property type="evidence" value="ECO:0000318"/>
    <property type="project" value="GO_Central"/>
</dbReference>
<dbReference type="PANTHER" id="PTHR13954">
    <property type="entry name" value="IRE1-RELATED"/>
    <property type="match status" value="1"/>
</dbReference>
<dbReference type="Gene3D" id="1.10.510.10">
    <property type="entry name" value="Transferase(Phosphotransferase) domain 1"/>
    <property type="match status" value="1"/>
</dbReference>
<dbReference type="PANTHER" id="PTHR13954:SF6">
    <property type="entry name" value="NON-SPECIFIC SERINE_THREONINE PROTEIN KINASE"/>
    <property type="match status" value="1"/>
</dbReference>
<dbReference type="GO" id="GO:0004521">
    <property type="term" value="F:RNA endonuclease activity"/>
    <property type="evidence" value="ECO:0000318"/>
    <property type="project" value="GO_Central"/>
</dbReference>
<dbReference type="GO" id="GO:0070059">
    <property type="term" value="P:intrinsic apoptotic signaling pathway in response to endoplasmic reticulum stress"/>
    <property type="evidence" value="ECO:0000318"/>
    <property type="project" value="GO_Central"/>
</dbReference>
<feature type="domain" description="KEN" evidence="4">
    <location>
        <begin position="76"/>
        <end position="209"/>
    </location>
</feature>
<dbReference type="GO" id="GO:0006397">
    <property type="term" value="P:mRNA processing"/>
    <property type="evidence" value="ECO:0007669"/>
    <property type="project" value="InterPro"/>
</dbReference>
<dbReference type="PROSITE" id="PS51392">
    <property type="entry name" value="KEN"/>
    <property type="match status" value="1"/>
</dbReference>
<dbReference type="InterPro" id="IPR045133">
    <property type="entry name" value="IRE1/2-like"/>
</dbReference>
<dbReference type="OMA" id="IGEPSHY"/>
<dbReference type="Gramene" id="KCW80658">
    <property type="protein sequence ID" value="KCW80658"/>
    <property type="gene ID" value="EUGRSUZ_C02037"/>
</dbReference>
<dbReference type="STRING" id="71139.A0A059CQB5"/>
<sequence length="209" mass="23768">MFSLGCVLFFCVARGKHPFGKPIERDFNIDRDIKDLSWVEFMPEAHDLISRLLDQDPDLSKLLFMTKQANGIGGAGPSIFLEFKNETDHVGNEVESEEGNSDFLKALANIAQLAFDGNWIEKIDKGLMDDLRLHRRKPYDGSCVGDLLIFVRNVFNQLEKAPERFKVEVHYDISYAYFAGRFPKLLIESYKAVSQSCKKEKLLAGVLSK</sequence>
<organism evidence="5">
    <name type="scientific">Eucalyptus grandis</name>
    <name type="common">Flooded gum</name>
    <dbReference type="NCBI Taxonomy" id="71139"/>
    <lineage>
        <taxon>Eukaryota</taxon>
        <taxon>Viridiplantae</taxon>
        <taxon>Streptophyta</taxon>
        <taxon>Embryophyta</taxon>
        <taxon>Tracheophyta</taxon>
        <taxon>Spermatophyta</taxon>
        <taxon>Magnoliopsida</taxon>
        <taxon>eudicotyledons</taxon>
        <taxon>Gunneridae</taxon>
        <taxon>Pentapetalae</taxon>
        <taxon>rosids</taxon>
        <taxon>malvids</taxon>
        <taxon>Myrtales</taxon>
        <taxon>Myrtaceae</taxon>
        <taxon>Myrtoideae</taxon>
        <taxon>Eucalypteae</taxon>
        <taxon>Eucalyptus</taxon>
    </lineage>
</organism>
<evidence type="ECO:0000256" key="1">
    <source>
        <dbReference type="ARBA" id="ARBA00022729"/>
    </source>
</evidence>
<reference evidence="5" key="1">
    <citation type="submission" date="2013-07" db="EMBL/GenBank/DDBJ databases">
        <title>The genome of Eucalyptus grandis.</title>
        <authorList>
            <person name="Schmutz J."/>
            <person name="Hayes R."/>
            <person name="Myburg A."/>
            <person name="Tuskan G."/>
            <person name="Grattapaglia D."/>
            <person name="Rokhsar D.S."/>
        </authorList>
    </citation>
    <scope>NUCLEOTIDE SEQUENCE</scope>
    <source>
        <tissue evidence="5">Leaf extractions</tissue>
    </source>
</reference>
<protein>
    <recommendedName>
        <fullName evidence="4">KEN domain-containing protein</fullName>
    </recommendedName>
</protein>
<dbReference type="InterPro" id="IPR010513">
    <property type="entry name" value="KEN_dom"/>
</dbReference>
<dbReference type="AlphaFoldDB" id="A0A059CQB5"/>
<dbReference type="GO" id="GO:0036498">
    <property type="term" value="P:IRE1-mediated unfolded protein response"/>
    <property type="evidence" value="ECO:0000318"/>
    <property type="project" value="GO_Central"/>
</dbReference>
<dbReference type="InterPro" id="IPR038357">
    <property type="entry name" value="KEN_sf"/>
</dbReference>
<dbReference type="GO" id="GO:0005524">
    <property type="term" value="F:ATP binding"/>
    <property type="evidence" value="ECO:0007669"/>
    <property type="project" value="UniProtKB-KW"/>
</dbReference>
<dbReference type="Gene3D" id="1.20.1440.180">
    <property type="entry name" value="KEN domain"/>
    <property type="match status" value="1"/>
</dbReference>